<evidence type="ECO:0000313" key="5">
    <source>
        <dbReference type="Proteomes" id="UP001208692"/>
    </source>
</evidence>
<comment type="caution">
    <text evidence="2">The sequence shown here is derived from an EMBL/GenBank/DDBJ whole genome shotgun (WGS) entry which is preliminary data.</text>
</comment>
<name>A0AAV5AVD2_9FLAO</name>
<reference evidence="2 5" key="1">
    <citation type="submission" date="2021-11" db="EMBL/GenBank/DDBJ databases">
        <title>Draft genome sequence of Capnocytophaga sp. strain KC07075 isolated from cat oral cavity.</title>
        <authorList>
            <person name="Suzuki M."/>
            <person name="Imaoka K."/>
            <person name="Kimura M."/>
            <person name="Morikawa S."/>
            <person name="Maeda K."/>
        </authorList>
    </citation>
    <scope>NUCLEOTIDE SEQUENCE</scope>
    <source>
        <strain evidence="2">KC07075</strain>
        <strain evidence="3 5">KC07079</strain>
    </source>
</reference>
<dbReference type="InterPro" id="IPR024361">
    <property type="entry name" value="BACON"/>
</dbReference>
<evidence type="ECO:0000313" key="2">
    <source>
        <dbReference type="EMBL" id="GJM51329.1"/>
    </source>
</evidence>
<dbReference type="Gene3D" id="3.40.390.80">
    <property type="entry name" value="Peptidase M60, enhancin-like domain 2"/>
    <property type="match status" value="1"/>
</dbReference>
<sequence>MKKLFNIAVTIVIALFFACDKDKPQEEPFLITKPEALNFPPELSSQKMNVETNQTWSFSISNDAKQWISVEQIKNELLVKVTSNSETSSRKGGILIKAGILNKNIPVEQLGTGANIIANPDIFTIRKDGEDIMINVMSSTDYEIIIPENVNWITKKSETIKQDKSKDIIFTIARNITNQERTAQIVFKGGLIEKKVIISQKKEVGYDGTSSGDIKDDIKVPVAGGTDTSHEGTDDISKSFDGDFTTIYHSKWDNRNSNYFPITLEYFFDNQPQIDYLIYHPRQQGYNGFFKEIEIWYKTKENPTYIKEGDFDFKGASTASRVVFKNPIINPTGVKIVVKSGYGDGKGFASCAEMEFFQKNLDNYDPSAIFTDITCSQLKAGITEEQINQIPNVLYKSIAYYLFKNQYPKEFRIAEFKAYPHPDDFAKINKISTYSLVDNPTGISVSEGEEFIVFVGETNQTLGLKIQNLDKPGGDGYGEASYYTLTKGVNKIKARNKGLAYVLYHTNNYLSAPKVKIHFATGKVNGYFDSQKHDASEWTTRLNAAVDKYFDVVGTKAHLTFETENFKTHTRNNGKELIDLYDDLVKKEQEFMGFMKYNRITTNRAYFHVVYHSHMYSTNNRTAYNVTTVSEILNPERLKKSPWGPAHELGHTHQTRPTMKWHGTTEVTTNIHSLWVQTQWGNKSRLETENRYASAFNFYIVNQNAFLGLDQNAEDTYDNAFGRLVPFWQLQLYMANVKGHPDFYADLYEKVRTTDDKKTPGEQQLDFVRKVCEVAQLDLTDFFEKMGFLRPINRQITDYSKAQVTITQGQIDALKNEIKTRGYSTPAESVEYITDSSWQVYKNQQTIISGGKATISGTTITIPTNWQNAVAFEVYENDKLIFVSDKHTLQLNKNVDSSTMKIYAIAYNGTKVQVQL</sequence>
<dbReference type="Gene3D" id="2.60.120.260">
    <property type="entry name" value="Galactose-binding domain-like"/>
    <property type="match status" value="1"/>
</dbReference>
<dbReference type="CDD" id="cd14948">
    <property type="entry name" value="BACON"/>
    <property type="match status" value="2"/>
</dbReference>
<dbReference type="InterPro" id="IPR031161">
    <property type="entry name" value="Peptidase_M60_dom"/>
</dbReference>
<dbReference type="Proteomes" id="UP001207736">
    <property type="component" value="Unassembled WGS sequence"/>
</dbReference>
<dbReference type="Pfam" id="PF18630">
    <property type="entry name" value="Peptidase_M60_C"/>
    <property type="match status" value="1"/>
</dbReference>
<dbReference type="SMART" id="SM01276">
    <property type="entry name" value="M60-like"/>
    <property type="match status" value="1"/>
</dbReference>
<dbReference type="Pfam" id="PF13004">
    <property type="entry name" value="BACON"/>
    <property type="match status" value="2"/>
</dbReference>
<dbReference type="SUPFAM" id="SSF49785">
    <property type="entry name" value="Galactose-binding domain-like"/>
    <property type="match status" value="1"/>
</dbReference>
<evidence type="ECO:0000259" key="1">
    <source>
        <dbReference type="PROSITE" id="PS51723"/>
    </source>
</evidence>
<keyword evidence="5" id="KW-1185">Reference proteome</keyword>
<accession>A0AAV5AVD2</accession>
<dbReference type="AlphaFoldDB" id="A0AAV5AVD2"/>
<dbReference type="EMBL" id="BQKA01000050">
    <property type="protein sequence ID" value="GJM51329.1"/>
    <property type="molecule type" value="Genomic_DNA"/>
</dbReference>
<dbReference type="Pfam" id="PF00754">
    <property type="entry name" value="F5_F8_type_C"/>
    <property type="match status" value="1"/>
</dbReference>
<dbReference type="PROSITE" id="PS51723">
    <property type="entry name" value="PEPTIDASE_M60"/>
    <property type="match status" value="1"/>
</dbReference>
<dbReference type="Gene3D" id="2.60.40.10">
    <property type="entry name" value="Immunoglobulins"/>
    <property type="match status" value="2"/>
</dbReference>
<proteinExistence type="predicted"/>
<dbReference type="InterPro" id="IPR042279">
    <property type="entry name" value="Pep_M60_3"/>
</dbReference>
<dbReference type="InterPro" id="IPR000421">
    <property type="entry name" value="FA58C"/>
</dbReference>
<evidence type="ECO:0000313" key="3">
    <source>
        <dbReference type="EMBL" id="GJM53254.1"/>
    </source>
</evidence>
<gene>
    <name evidence="2" type="ORF">RCZ15_23020</name>
    <name evidence="3" type="ORF">RCZ16_15710</name>
</gene>
<dbReference type="InterPro" id="IPR041333">
    <property type="entry name" value="M60_C"/>
</dbReference>
<dbReference type="Pfam" id="PF13402">
    <property type="entry name" value="Peptidase_M60"/>
    <property type="match status" value="1"/>
</dbReference>
<dbReference type="Gene3D" id="1.10.390.30">
    <property type="entry name" value="Peptidase M60, enhancin-like domain 3"/>
    <property type="match status" value="1"/>
</dbReference>
<protein>
    <submittedName>
        <fullName evidence="2">Carbohydrate-binding protein</fullName>
    </submittedName>
</protein>
<dbReference type="InterPro" id="IPR008979">
    <property type="entry name" value="Galactose-bd-like_sf"/>
</dbReference>
<dbReference type="PROSITE" id="PS51257">
    <property type="entry name" value="PROKAR_LIPOPROTEIN"/>
    <property type="match status" value="1"/>
</dbReference>
<dbReference type="Proteomes" id="UP001208692">
    <property type="component" value="Unassembled WGS sequence"/>
</dbReference>
<dbReference type="Gene3D" id="2.60.120.1250">
    <property type="entry name" value="Peptidase M60, enhancin-like domain 1"/>
    <property type="match status" value="1"/>
</dbReference>
<dbReference type="RefSeq" id="WP_264845290.1">
    <property type="nucleotide sequence ID" value="NZ_BPMA01000007.1"/>
</dbReference>
<feature type="domain" description="Peptidase M60" evidence="1">
    <location>
        <begin position="436"/>
        <end position="735"/>
    </location>
</feature>
<dbReference type="InterPro" id="IPR013783">
    <property type="entry name" value="Ig-like_fold"/>
</dbReference>
<dbReference type="EMBL" id="BQKB01000031">
    <property type="protein sequence ID" value="GJM53254.1"/>
    <property type="molecule type" value="Genomic_DNA"/>
</dbReference>
<evidence type="ECO:0000313" key="4">
    <source>
        <dbReference type="Proteomes" id="UP001207736"/>
    </source>
</evidence>
<organism evidence="2 4">
    <name type="scientific">Capnocytophaga catalasegens</name>
    <dbReference type="NCBI Taxonomy" id="1004260"/>
    <lineage>
        <taxon>Bacteria</taxon>
        <taxon>Pseudomonadati</taxon>
        <taxon>Bacteroidota</taxon>
        <taxon>Flavobacteriia</taxon>
        <taxon>Flavobacteriales</taxon>
        <taxon>Flavobacteriaceae</taxon>
        <taxon>Capnocytophaga</taxon>
    </lineage>
</organism>